<dbReference type="OrthoDB" id="288590at2759"/>
<evidence type="ECO:0000256" key="5">
    <source>
        <dbReference type="ARBA" id="ARBA00023004"/>
    </source>
</evidence>
<feature type="region of interest" description="Disordered" evidence="7">
    <location>
        <begin position="1"/>
        <end position="27"/>
    </location>
</feature>
<reference evidence="9 10" key="3">
    <citation type="journal article" date="2010" name="BMC Genomics">
        <title>Transcriptome sequencing and comparative analysis of cucumber flowers with different sex types.</title>
        <authorList>
            <person name="Guo S."/>
            <person name="Zheng Y."/>
            <person name="Joung J.G."/>
            <person name="Liu S."/>
            <person name="Zhang Z."/>
            <person name="Crasta O.R."/>
            <person name="Sobral B.W."/>
            <person name="Xu Y."/>
            <person name="Huang S."/>
            <person name="Fei Z."/>
        </authorList>
    </citation>
    <scope>NUCLEOTIDE SEQUENCE [LARGE SCALE GENOMIC DNA]</scope>
    <source>
        <strain evidence="10">cv. 9930</strain>
    </source>
</reference>
<keyword evidence="4 6" id="KW-0560">Oxidoreductase</keyword>
<evidence type="ECO:0000313" key="10">
    <source>
        <dbReference type="Proteomes" id="UP000029981"/>
    </source>
</evidence>
<dbReference type="GO" id="GO:0051213">
    <property type="term" value="F:dioxygenase activity"/>
    <property type="evidence" value="ECO:0007669"/>
    <property type="project" value="UniProtKB-ARBA"/>
</dbReference>
<evidence type="ECO:0000256" key="7">
    <source>
        <dbReference type="SAM" id="MobiDB-lite"/>
    </source>
</evidence>
<dbReference type="Gramene" id="KGN56872">
    <property type="protein sequence ID" value="KGN56872"/>
    <property type="gene ID" value="Csa_3G135690"/>
</dbReference>
<keyword evidence="5 6" id="KW-0408">Iron</keyword>
<gene>
    <name evidence="9" type="ORF">Csa_3G135690</name>
</gene>
<dbReference type="InterPro" id="IPR005123">
    <property type="entry name" value="Oxoglu/Fe-dep_dioxygenase_dom"/>
</dbReference>
<dbReference type="KEGG" id="csv:101211561"/>
<dbReference type="SUPFAM" id="SSF51197">
    <property type="entry name" value="Clavaminate synthase-like"/>
    <property type="match status" value="1"/>
</dbReference>
<dbReference type="EMBL" id="CM002924">
    <property type="protein sequence ID" value="KGN56872.1"/>
    <property type="molecule type" value="Genomic_DNA"/>
</dbReference>
<sequence>MENRRGTGSGIPDPTPPRVISKFTSSPPNNTISVQNTHQTKMANLTPFSKLDQTFHRTSELKAFDQTKAGVKGLVDSGITEIPAIFYYPHKERSNSDKTSVPDEPHFGVPVVDLEDIDKDPLKRKQVVDKIREASETWGFFQLLNHGVPVSVQEEIINGTRRFFEQDIEEKKQYYTRDNSKPFLYNSNFDLFIAPFANWRDTILTQIAPTSFGPQELPQVCRDILLDYSKHMENVGELIFGLLSEALGLKSTHLVDIGCNEGHALLCHFYPSCPQPELTIGITEHADGTFITVLLQDHIGGLQVLHDNKWVEIPPIPGALVVNVGNLLQLISNDKFVSSIHRVLATRNGPRVSVATFFSTGYAETFKLYGPIEELLSEQNPPKYKQTTVRDYRLYFSKKGLDGMDPLTHFRI</sequence>
<dbReference type="PANTHER" id="PTHR10209:SF791">
    <property type="entry name" value="1-AMINOCYCLOPROPANE-1-CARBOXYLATE OXIDASE HOMOLOG 1"/>
    <property type="match status" value="1"/>
</dbReference>
<dbReference type="Gene3D" id="2.60.120.330">
    <property type="entry name" value="B-lactam Antibiotic, Isopenicillin N Synthase, Chain"/>
    <property type="match status" value="1"/>
</dbReference>
<feature type="domain" description="Fe2OG dioxygenase" evidence="8">
    <location>
        <begin position="261"/>
        <end position="361"/>
    </location>
</feature>
<evidence type="ECO:0000256" key="2">
    <source>
        <dbReference type="ARBA" id="ARBA00008056"/>
    </source>
</evidence>
<dbReference type="Pfam" id="PF14226">
    <property type="entry name" value="DIOX_N"/>
    <property type="match status" value="1"/>
</dbReference>
<dbReference type="Proteomes" id="UP000029981">
    <property type="component" value="Chromosome 3"/>
</dbReference>
<dbReference type="PROSITE" id="PS51471">
    <property type="entry name" value="FE2OG_OXY"/>
    <property type="match status" value="1"/>
</dbReference>
<evidence type="ECO:0000256" key="4">
    <source>
        <dbReference type="ARBA" id="ARBA00023002"/>
    </source>
</evidence>
<name>A0A0A0L8B5_CUCSA</name>
<keyword evidence="3 6" id="KW-0479">Metal-binding</keyword>
<evidence type="ECO:0000256" key="1">
    <source>
        <dbReference type="ARBA" id="ARBA00001962"/>
    </source>
</evidence>
<reference evidence="9 10" key="4">
    <citation type="journal article" date="2011" name="BMC Genomics">
        <title>RNA-Seq improves annotation of protein-coding genes in the cucumber genome.</title>
        <authorList>
            <person name="Li Z."/>
            <person name="Zhang Z."/>
            <person name="Yan P."/>
            <person name="Huang S."/>
            <person name="Fei Z."/>
            <person name="Lin K."/>
        </authorList>
    </citation>
    <scope>NUCLEOTIDE SEQUENCE [LARGE SCALE GENOMIC DNA]</scope>
    <source>
        <strain evidence="10">cv. 9930</strain>
    </source>
</reference>
<dbReference type="GO" id="GO:0046872">
    <property type="term" value="F:metal ion binding"/>
    <property type="evidence" value="ECO:0007669"/>
    <property type="project" value="UniProtKB-KW"/>
</dbReference>
<organism evidence="9 10">
    <name type="scientific">Cucumis sativus</name>
    <name type="common">Cucumber</name>
    <dbReference type="NCBI Taxonomy" id="3659"/>
    <lineage>
        <taxon>Eukaryota</taxon>
        <taxon>Viridiplantae</taxon>
        <taxon>Streptophyta</taxon>
        <taxon>Embryophyta</taxon>
        <taxon>Tracheophyta</taxon>
        <taxon>Spermatophyta</taxon>
        <taxon>Magnoliopsida</taxon>
        <taxon>eudicotyledons</taxon>
        <taxon>Gunneridae</taxon>
        <taxon>Pentapetalae</taxon>
        <taxon>rosids</taxon>
        <taxon>fabids</taxon>
        <taxon>Cucurbitales</taxon>
        <taxon>Cucurbitaceae</taxon>
        <taxon>Benincaseae</taxon>
        <taxon>Cucumis</taxon>
    </lineage>
</organism>
<proteinExistence type="inferred from homology"/>
<reference evidence="9 10" key="1">
    <citation type="journal article" date="2009" name="Nat. Genet.">
        <title>The genome of the cucumber, Cucumis sativus L.</title>
        <authorList>
            <person name="Huang S."/>
            <person name="Li R."/>
            <person name="Zhang Z."/>
            <person name="Li L."/>
            <person name="Gu X."/>
            <person name="Fan W."/>
            <person name="Lucas W.J."/>
            <person name="Wang X."/>
            <person name="Xie B."/>
            <person name="Ni P."/>
            <person name="Ren Y."/>
            <person name="Zhu H."/>
            <person name="Li J."/>
            <person name="Lin K."/>
            <person name="Jin W."/>
            <person name="Fei Z."/>
            <person name="Li G."/>
            <person name="Staub J."/>
            <person name="Kilian A."/>
            <person name="van der Vossen E.A."/>
            <person name="Wu Y."/>
            <person name="Guo J."/>
            <person name="He J."/>
            <person name="Jia Z."/>
            <person name="Ren Y."/>
            <person name="Tian G."/>
            <person name="Lu Y."/>
            <person name="Ruan J."/>
            <person name="Qian W."/>
            <person name="Wang M."/>
            <person name="Huang Q."/>
            <person name="Li B."/>
            <person name="Xuan Z."/>
            <person name="Cao J."/>
            <person name="Asan"/>
            <person name="Wu Z."/>
            <person name="Zhang J."/>
            <person name="Cai Q."/>
            <person name="Bai Y."/>
            <person name="Zhao B."/>
            <person name="Han Y."/>
            <person name="Li Y."/>
            <person name="Li X."/>
            <person name="Wang S."/>
            <person name="Shi Q."/>
            <person name="Liu S."/>
            <person name="Cho W.K."/>
            <person name="Kim J.Y."/>
            <person name="Xu Y."/>
            <person name="Heller-Uszynska K."/>
            <person name="Miao H."/>
            <person name="Cheng Z."/>
            <person name="Zhang S."/>
            <person name="Wu J."/>
            <person name="Yang Y."/>
            <person name="Kang H."/>
            <person name="Li M."/>
            <person name="Liang H."/>
            <person name="Ren X."/>
            <person name="Shi Z."/>
            <person name="Wen M."/>
            <person name="Jian M."/>
            <person name="Yang H."/>
            <person name="Zhang G."/>
            <person name="Yang Z."/>
            <person name="Chen R."/>
            <person name="Liu S."/>
            <person name="Li J."/>
            <person name="Ma L."/>
            <person name="Liu H."/>
            <person name="Zhou Y."/>
            <person name="Zhao J."/>
            <person name="Fang X."/>
            <person name="Li G."/>
            <person name="Fang L."/>
            <person name="Li Y."/>
            <person name="Liu D."/>
            <person name="Zheng H."/>
            <person name="Zhang Y."/>
            <person name="Qin N."/>
            <person name="Li Z."/>
            <person name="Yang G."/>
            <person name="Yang S."/>
            <person name="Bolund L."/>
            <person name="Kristiansen K."/>
            <person name="Zheng H."/>
            <person name="Li S."/>
            <person name="Zhang X."/>
            <person name="Yang H."/>
            <person name="Wang J."/>
            <person name="Sun R."/>
            <person name="Zhang B."/>
            <person name="Jiang S."/>
            <person name="Wang J."/>
            <person name="Du Y."/>
            <person name="Li S."/>
        </authorList>
    </citation>
    <scope>NUCLEOTIDE SEQUENCE [LARGE SCALE GENOMIC DNA]</scope>
    <source>
        <strain evidence="10">cv. 9930</strain>
    </source>
</reference>
<keyword evidence="10" id="KW-1185">Reference proteome</keyword>
<dbReference type="eggNOG" id="KOG0143">
    <property type="taxonomic scope" value="Eukaryota"/>
</dbReference>
<comment type="cofactor">
    <cofactor evidence="1">
        <name>Fe cation</name>
        <dbReference type="ChEBI" id="CHEBI:24875"/>
    </cofactor>
</comment>
<evidence type="ECO:0000313" key="9">
    <source>
        <dbReference type="EMBL" id="KGN56872.1"/>
    </source>
</evidence>
<dbReference type="FunFam" id="2.60.120.330:FF:000005">
    <property type="entry name" value="1-aminocyclopropane-1-carboxylate oxidase homolog 1"/>
    <property type="match status" value="1"/>
</dbReference>
<dbReference type="InterPro" id="IPR044861">
    <property type="entry name" value="IPNS-like_FE2OG_OXY"/>
</dbReference>
<comment type="similarity">
    <text evidence="2 6">Belongs to the iron/ascorbate-dependent oxidoreductase family.</text>
</comment>
<evidence type="ECO:0000256" key="6">
    <source>
        <dbReference type="RuleBase" id="RU003682"/>
    </source>
</evidence>
<dbReference type="STRING" id="3659.A0A0A0L8B5"/>
<reference evidence="9 10" key="2">
    <citation type="journal article" date="2009" name="PLoS ONE">
        <title>An integrated genetic and cytogenetic map of the cucumber genome.</title>
        <authorList>
            <person name="Ren Y."/>
            <person name="Zhang Z."/>
            <person name="Liu J."/>
            <person name="Staub J.E."/>
            <person name="Han Y."/>
            <person name="Cheng Z."/>
            <person name="Li X."/>
            <person name="Lu J."/>
            <person name="Miao H."/>
            <person name="Kang H."/>
            <person name="Xie B."/>
            <person name="Gu X."/>
            <person name="Wang X."/>
            <person name="Du Y."/>
            <person name="Jin W."/>
            <person name="Huang S."/>
        </authorList>
    </citation>
    <scope>NUCLEOTIDE SEQUENCE [LARGE SCALE GENOMIC DNA]</scope>
    <source>
        <strain evidence="10">cv. 9930</strain>
    </source>
</reference>
<dbReference type="InterPro" id="IPR027443">
    <property type="entry name" value="IPNS-like_sf"/>
</dbReference>
<accession>A0A0A0L8B5</accession>
<protein>
    <recommendedName>
        <fullName evidence="8">Fe2OG dioxygenase domain-containing protein</fullName>
    </recommendedName>
</protein>
<dbReference type="InterPro" id="IPR026992">
    <property type="entry name" value="DIOX_N"/>
</dbReference>
<evidence type="ECO:0000259" key="8">
    <source>
        <dbReference type="PROSITE" id="PS51471"/>
    </source>
</evidence>
<evidence type="ECO:0000256" key="3">
    <source>
        <dbReference type="ARBA" id="ARBA00022723"/>
    </source>
</evidence>
<dbReference type="PANTHER" id="PTHR10209">
    <property type="entry name" value="OXIDOREDUCTASE, 2OG-FE II OXYGENASE FAMILY PROTEIN"/>
    <property type="match status" value="1"/>
</dbReference>
<dbReference type="OMA" id="LPQIYGP"/>
<dbReference type="Pfam" id="PF03171">
    <property type="entry name" value="2OG-FeII_Oxy"/>
    <property type="match status" value="1"/>
</dbReference>
<dbReference type="AlphaFoldDB" id="A0A0A0L8B5"/>